<evidence type="ECO:0000313" key="2">
    <source>
        <dbReference type="EMBL" id="CAL5984996.1"/>
    </source>
</evidence>
<comment type="caution">
    <text evidence="1">The sequence shown here is derived from an EMBL/GenBank/DDBJ whole genome shotgun (WGS) entry which is preliminary data.</text>
</comment>
<reference evidence="1" key="1">
    <citation type="submission" date="2023-06" db="EMBL/GenBank/DDBJ databases">
        <authorList>
            <person name="Kurt Z."/>
        </authorList>
    </citation>
    <scope>NUCLEOTIDE SEQUENCE</scope>
</reference>
<organism evidence="1">
    <name type="scientific">Hexamita inflata</name>
    <dbReference type="NCBI Taxonomy" id="28002"/>
    <lineage>
        <taxon>Eukaryota</taxon>
        <taxon>Metamonada</taxon>
        <taxon>Diplomonadida</taxon>
        <taxon>Hexamitidae</taxon>
        <taxon>Hexamitinae</taxon>
        <taxon>Hexamita</taxon>
    </lineage>
</organism>
<dbReference type="EMBL" id="CATOUU010000834">
    <property type="protein sequence ID" value="CAI9952557.1"/>
    <property type="molecule type" value="Genomic_DNA"/>
</dbReference>
<dbReference type="Proteomes" id="UP001642409">
    <property type="component" value="Unassembled WGS sequence"/>
</dbReference>
<gene>
    <name evidence="1" type="ORF">HINF_LOCUS40202</name>
    <name evidence="2" type="ORF">HINF_LOCUS8457</name>
</gene>
<evidence type="ECO:0000313" key="3">
    <source>
        <dbReference type="Proteomes" id="UP001642409"/>
    </source>
</evidence>
<proteinExistence type="predicted"/>
<evidence type="ECO:0000313" key="1">
    <source>
        <dbReference type="EMBL" id="CAI9952557.1"/>
    </source>
</evidence>
<name>A0AA86UII3_9EUKA</name>
<accession>A0AA86UII3</accession>
<reference evidence="2 3" key="2">
    <citation type="submission" date="2024-07" db="EMBL/GenBank/DDBJ databases">
        <authorList>
            <person name="Akdeniz Z."/>
        </authorList>
    </citation>
    <scope>NUCLEOTIDE SEQUENCE [LARGE SCALE GENOMIC DNA]</scope>
</reference>
<sequence>MPAETPTKIIGFRYCMKSILNTLVRIKFEGFPVNKEMLNVFAELNYEIKSGIKTLQSQSQLTNSRITGVRHKITMSFEVQRVKTPANAQKRSIPANYLFIERKAAFLNLRAINLNNPLKSADMHTQANEINKSTTVNGIKFELEALSIYLVGEAGPNRPRTITEKGITVDKHINNTITGGTVAQFKHSSKCFTLSVTGHIVKIIATREKMKYTTDLADLIDI</sequence>
<protein>
    <submittedName>
        <fullName evidence="2">Hypothetical_protein</fullName>
    </submittedName>
</protein>
<dbReference type="EMBL" id="CAXDID020000018">
    <property type="protein sequence ID" value="CAL5984996.1"/>
    <property type="molecule type" value="Genomic_DNA"/>
</dbReference>
<dbReference type="AlphaFoldDB" id="A0AA86UII3"/>
<keyword evidence="3" id="KW-1185">Reference proteome</keyword>